<dbReference type="NCBIfam" id="TIGR01505">
    <property type="entry name" value="tartro_sem_red"/>
    <property type="match status" value="1"/>
</dbReference>
<dbReference type="Pfam" id="PF14833">
    <property type="entry name" value="NAD_binding_11"/>
    <property type="match status" value="1"/>
</dbReference>
<dbReference type="PIRSF" id="PIRSF000103">
    <property type="entry name" value="HIBADH"/>
    <property type="match status" value="1"/>
</dbReference>
<comment type="similarity">
    <text evidence="1">Belongs to the HIBADH-related family.</text>
</comment>
<evidence type="ECO:0000256" key="2">
    <source>
        <dbReference type="ARBA" id="ARBA00023002"/>
    </source>
</evidence>
<dbReference type="InterPro" id="IPR006115">
    <property type="entry name" value="6PGDH_NADP-bd"/>
</dbReference>
<dbReference type="EC" id="1.1.1.60" evidence="8"/>
<reference evidence="7 10" key="2">
    <citation type="submission" date="2020-08" db="EMBL/GenBank/DDBJ databases">
        <title>Genomic Encyclopedia of Type Strains, Phase IV (KMG-IV): sequencing the most valuable type-strain genomes for metagenomic binning, comparative biology and taxonomic classification.</title>
        <authorList>
            <person name="Goeker M."/>
        </authorList>
    </citation>
    <scope>NUCLEOTIDE SEQUENCE [LARGE SCALE GENOMIC DNA]</scope>
    <source>
        <strain evidence="7 10">DSM 105434</strain>
    </source>
</reference>
<dbReference type="InterPro" id="IPR002204">
    <property type="entry name" value="3-OH-isobutyrate_DH-rel_CS"/>
</dbReference>
<sequence length="298" mass="30867">MTTGTQKERIGFIGLGIMGLPMARNLIKAGYGLTVNNRGPEAEQALAAEGAKVARTAREVAEQSDIVITMLPDSPQVEEVVLGENGVAEGLRAGGLYIDMSSVAPSTARKVAEALKAKGADSLDAPVSGGQVGAEQATLSIMVGGSEDAFGRARPIFEAVGKNIVYIGGPGAGQVTKICNQIVVALTIQAVAEALTLARKSGVDAAKVREALLGGFAQSRILDLHGQRILDGNFKPGFRINLHRKDLRLALEAGREQAVPLFATAGVAELMNSMIAQGMGDLDHSGLAALYAQLAGLD</sequence>
<dbReference type="Proteomes" id="UP000536909">
    <property type="component" value="Unassembled WGS sequence"/>
</dbReference>
<feature type="domain" description="3-hydroxyisobutyrate dehydrogenase-like NAD-binding" evidence="6">
    <location>
        <begin position="171"/>
        <end position="290"/>
    </location>
</feature>
<proteinExistence type="inferred from homology"/>
<dbReference type="GO" id="GO:0051287">
    <property type="term" value="F:NAD binding"/>
    <property type="evidence" value="ECO:0007669"/>
    <property type="project" value="InterPro"/>
</dbReference>
<keyword evidence="3" id="KW-0520">NAD</keyword>
<dbReference type="InterPro" id="IPR008927">
    <property type="entry name" value="6-PGluconate_DH-like_C_sf"/>
</dbReference>
<evidence type="ECO:0000259" key="5">
    <source>
        <dbReference type="Pfam" id="PF03446"/>
    </source>
</evidence>
<dbReference type="RefSeq" id="WP_129117282.1">
    <property type="nucleotide sequence ID" value="NZ_BSUI01000012.1"/>
</dbReference>
<evidence type="ECO:0000313" key="9">
    <source>
        <dbReference type="Proteomes" id="UP000308000"/>
    </source>
</evidence>
<evidence type="ECO:0000313" key="8">
    <source>
        <dbReference type="EMBL" id="TLK31948.1"/>
    </source>
</evidence>
<accession>A0AAJ5F7L7</accession>
<dbReference type="InterPro" id="IPR015815">
    <property type="entry name" value="HIBADH-related"/>
</dbReference>
<organism evidence="8 9">
    <name type="scientific">Deinococcus metallilatus</name>
    <dbReference type="NCBI Taxonomy" id="1211322"/>
    <lineage>
        <taxon>Bacteria</taxon>
        <taxon>Thermotogati</taxon>
        <taxon>Deinococcota</taxon>
        <taxon>Deinococci</taxon>
        <taxon>Deinococcales</taxon>
        <taxon>Deinococcaceae</taxon>
        <taxon>Deinococcus</taxon>
    </lineage>
</organism>
<dbReference type="PANTHER" id="PTHR43060:SF15">
    <property type="entry name" value="3-HYDROXYISOBUTYRATE DEHYDROGENASE-LIKE 1, MITOCHONDRIAL-RELATED"/>
    <property type="match status" value="1"/>
</dbReference>
<dbReference type="Proteomes" id="UP000308000">
    <property type="component" value="Unassembled WGS sequence"/>
</dbReference>
<dbReference type="AlphaFoldDB" id="A0AAJ5F7L7"/>
<dbReference type="SUPFAM" id="SSF48179">
    <property type="entry name" value="6-phosphogluconate dehydrogenase C-terminal domain-like"/>
    <property type="match status" value="1"/>
</dbReference>
<feature type="active site" evidence="4">
    <location>
        <position position="177"/>
    </location>
</feature>
<dbReference type="SUPFAM" id="SSF51735">
    <property type="entry name" value="NAD(P)-binding Rossmann-fold domains"/>
    <property type="match status" value="1"/>
</dbReference>
<comment type="caution">
    <text evidence="8">The sequence shown here is derived from an EMBL/GenBank/DDBJ whole genome shotgun (WGS) entry which is preliminary data.</text>
</comment>
<dbReference type="Gene3D" id="1.10.1040.10">
    <property type="entry name" value="N-(1-d-carboxylethyl)-l-norvaline Dehydrogenase, domain 2"/>
    <property type="match status" value="1"/>
</dbReference>
<dbReference type="EMBL" id="JACHFV010000001">
    <property type="protein sequence ID" value="MBB5293213.1"/>
    <property type="molecule type" value="Genomic_DNA"/>
</dbReference>
<dbReference type="EMBL" id="VBRC01000001">
    <property type="protein sequence ID" value="TLK31948.1"/>
    <property type="molecule type" value="Genomic_DNA"/>
</dbReference>
<dbReference type="InterPro" id="IPR036291">
    <property type="entry name" value="NAD(P)-bd_dom_sf"/>
</dbReference>
<keyword evidence="10" id="KW-1185">Reference proteome</keyword>
<evidence type="ECO:0000256" key="4">
    <source>
        <dbReference type="PIRSR" id="PIRSR000103-1"/>
    </source>
</evidence>
<reference evidence="8 9" key="1">
    <citation type="submission" date="2019-04" db="EMBL/GenBank/DDBJ databases">
        <title>Deinococcus metalilatus MA1002 mutant No.5.</title>
        <authorList>
            <person name="Park W."/>
            <person name="Park C."/>
        </authorList>
    </citation>
    <scope>NUCLEOTIDE SEQUENCE [LARGE SCALE GENOMIC DNA]</scope>
    <source>
        <strain evidence="8 9">MA1002-m5</strain>
    </source>
</reference>
<gene>
    <name evidence="8" type="ORF">FCS05_00315</name>
    <name evidence="7" type="ORF">HNQ10_000026</name>
</gene>
<evidence type="ECO:0000313" key="10">
    <source>
        <dbReference type="Proteomes" id="UP000536909"/>
    </source>
</evidence>
<dbReference type="InterPro" id="IPR013328">
    <property type="entry name" value="6PGD_dom2"/>
</dbReference>
<feature type="domain" description="6-phosphogluconate dehydrogenase NADP-binding" evidence="5">
    <location>
        <begin position="9"/>
        <end position="168"/>
    </location>
</feature>
<dbReference type="InterPro" id="IPR006398">
    <property type="entry name" value="Tartro_sem_red"/>
</dbReference>
<dbReference type="GO" id="GO:0016054">
    <property type="term" value="P:organic acid catabolic process"/>
    <property type="evidence" value="ECO:0007669"/>
    <property type="project" value="UniProtKB-ARBA"/>
</dbReference>
<dbReference type="InterPro" id="IPR029154">
    <property type="entry name" value="HIBADH-like_NADP-bd"/>
</dbReference>
<dbReference type="Pfam" id="PF03446">
    <property type="entry name" value="NAD_binding_2"/>
    <property type="match status" value="1"/>
</dbReference>
<evidence type="ECO:0000313" key="7">
    <source>
        <dbReference type="EMBL" id="MBB5293213.1"/>
    </source>
</evidence>
<dbReference type="GO" id="GO:0008679">
    <property type="term" value="F:2-hydroxy-3-oxopropionate reductase activity"/>
    <property type="evidence" value="ECO:0007669"/>
    <property type="project" value="UniProtKB-EC"/>
</dbReference>
<dbReference type="PANTHER" id="PTHR43060">
    <property type="entry name" value="3-HYDROXYISOBUTYRATE DEHYDROGENASE-LIKE 1, MITOCHONDRIAL-RELATED"/>
    <property type="match status" value="1"/>
</dbReference>
<evidence type="ECO:0000256" key="3">
    <source>
        <dbReference type="ARBA" id="ARBA00023027"/>
    </source>
</evidence>
<evidence type="ECO:0000256" key="1">
    <source>
        <dbReference type="ARBA" id="ARBA00009080"/>
    </source>
</evidence>
<protein>
    <submittedName>
        <fullName evidence="8">2-hydroxy-3-oxopropionate reductase</fullName>
        <ecNumber evidence="8">1.1.1.60</ecNumber>
    </submittedName>
</protein>
<dbReference type="Gene3D" id="3.40.50.720">
    <property type="entry name" value="NAD(P)-binding Rossmann-like Domain"/>
    <property type="match status" value="1"/>
</dbReference>
<dbReference type="GO" id="GO:0046487">
    <property type="term" value="P:glyoxylate metabolic process"/>
    <property type="evidence" value="ECO:0007669"/>
    <property type="project" value="InterPro"/>
</dbReference>
<dbReference type="PROSITE" id="PS00895">
    <property type="entry name" value="3_HYDROXYISOBUT_DH"/>
    <property type="match status" value="1"/>
</dbReference>
<dbReference type="GO" id="GO:0050661">
    <property type="term" value="F:NADP binding"/>
    <property type="evidence" value="ECO:0007669"/>
    <property type="project" value="InterPro"/>
</dbReference>
<keyword evidence="2 8" id="KW-0560">Oxidoreductase</keyword>
<name>A0AAJ5F7L7_9DEIO</name>
<evidence type="ECO:0000259" key="6">
    <source>
        <dbReference type="Pfam" id="PF14833"/>
    </source>
</evidence>